<name>A0AA42QQN1_ACIJO</name>
<dbReference type="EMBL" id="JAOCIL010000001">
    <property type="protein sequence ID" value="MDH1438935.1"/>
    <property type="molecule type" value="Genomic_DNA"/>
</dbReference>
<dbReference type="RefSeq" id="WP_195728104.1">
    <property type="nucleotide sequence ID" value="NZ_CP059080.1"/>
</dbReference>
<gene>
    <name evidence="2" type="ORF">N5I27_11300</name>
</gene>
<dbReference type="InterPro" id="IPR011009">
    <property type="entry name" value="Kinase-like_dom_sf"/>
</dbReference>
<evidence type="ECO:0000259" key="1">
    <source>
        <dbReference type="PROSITE" id="PS50011"/>
    </source>
</evidence>
<keyword evidence="2" id="KW-0808">Transferase</keyword>
<organism evidence="2 3">
    <name type="scientific">Acinetobacter johnsonii</name>
    <dbReference type="NCBI Taxonomy" id="40214"/>
    <lineage>
        <taxon>Bacteria</taxon>
        <taxon>Pseudomonadati</taxon>
        <taxon>Pseudomonadota</taxon>
        <taxon>Gammaproteobacteria</taxon>
        <taxon>Moraxellales</taxon>
        <taxon>Moraxellaceae</taxon>
        <taxon>Acinetobacter</taxon>
    </lineage>
</organism>
<dbReference type="Gene3D" id="1.10.510.10">
    <property type="entry name" value="Transferase(Phosphotransferase) domain 1"/>
    <property type="match status" value="1"/>
</dbReference>
<comment type="caution">
    <text evidence="2">The sequence shown here is derived from an EMBL/GenBank/DDBJ whole genome shotgun (WGS) entry which is preliminary data.</text>
</comment>
<dbReference type="PANTHER" id="PTHR44167">
    <property type="entry name" value="OVARIAN-SPECIFIC SERINE/THREONINE-PROTEIN KINASE LOK-RELATED"/>
    <property type="match status" value="1"/>
</dbReference>
<dbReference type="Pfam" id="PF00069">
    <property type="entry name" value="Pkinase"/>
    <property type="match status" value="1"/>
</dbReference>
<keyword evidence="2" id="KW-0418">Kinase</keyword>
<evidence type="ECO:0000313" key="2">
    <source>
        <dbReference type="EMBL" id="MDH1438935.1"/>
    </source>
</evidence>
<dbReference type="SMART" id="SM00220">
    <property type="entry name" value="S_TKc"/>
    <property type="match status" value="1"/>
</dbReference>
<accession>A0AA42QQN1</accession>
<dbReference type="AlphaFoldDB" id="A0AA42QQN1"/>
<dbReference type="PANTHER" id="PTHR44167:SF24">
    <property type="entry name" value="SERINE_THREONINE-PROTEIN KINASE CHK2"/>
    <property type="match status" value="1"/>
</dbReference>
<protein>
    <submittedName>
        <fullName evidence="2">Protein kinase</fullName>
    </submittedName>
</protein>
<evidence type="ECO:0000313" key="3">
    <source>
        <dbReference type="Proteomes" id="UP001161567"/>
    </source>
</evidence>
<dbReference type="GO" id="GO:0005524">
    <property type="term" value="F:ATP binding"/>
    <property type="evidence" value="ECO:0007669"/>
    <property type="project" value="InterPro"/>
</dbReference>
<dbReference type="InterPro" id="IPR000719">
    <property type="entry name" value="Prot_kinase_dom"/>
</dbReference>
<reference evidence="2" key="1">
    <citation type="submission" date="2022-09" db="EMBL/GenBank/DDBJ databases">
        <title>Intensive care unit water sources are persistently colonized with multi-drug resistant bacteria and are the site of extensive horizontal gene transfer of antibiotic resistance genes.</title>
        <authorList>
            <person name="Diorio-Toth L."/>
        </authorList>
    </citation>
    <scope>NUCLEOTIDE SEQUENCE</scope>
    <source>
        <strain evidence="2">GD03725</strain>
    </source>
</reference>
<dbReference type="Proteomes" id="UP001161567">
    <property type="component" value="Unassembled WGS sequence"/>
</dbReference>
<feature type="domain" description="Protein kinase" evidence="1">
    <location>
        <begin position="1"/>
        <end position="274"/>
    </location>
</feature>
<sequence length="274" mass="31458">MNPNSWQFNRQELNAIPLSLHTPTQRLDWGRRLYRFDISGQGYWLKYQLQSEQQALIDGFATELSFYQQGLAMPKKSKFLVEAQILQNFTLAPEQVGTVLILKDLPHLLTQAASQLSLDHVIHIFFKMLNAVDELHQFGWIHADLKASHFLLDGSICKLIDFEQSQRIGEISCQKALTATPRYMAPELFHGEAKTVQTDLYALGIILLEWLSGQRLQAASYQDWAYLHCQSLKMALPEPFQGFSPLLHGLLAKQKSQRWQNIMAAKRCLMTEIE</sequence>
<proteinExistence type="predicted"/>
<dbReference type="SUPFAM" id="SSF56112">
    <property type="entry name" value="Protein kinase-like (PK-like)"/>
    <property type="match status" value="1"/>
</dbReference>
<dbReference type="PROSITE" id="PS50011">
    <property type="entry name" value="PROTEIN_KINASE_DOM"/>
    <property type="match status" value="1"/>
</dbReference>
<dbReference type="GO" id="GO:0004672">
    <property type="term" value="F:protein kinase activity"/>
    <property type="evidence" value="ECO:0007669"/>
    <property type="project" value="InterPro"/>
</dbReference>